<gene>
    <name evidence="1" type="ORF">SBRCBS47491_003999</name>
</gene>
<organism evidence="1 2">
    <name type="scientific">Sporothrix bragantina</name>
    <dbReference type="NCBI Taxonomy" id="671064"/>
    <lineage>
        <taxon>Eukaryota</taxon>
        <taxon>Fungi</taxon>
        <taxon>Dikarya</taxon>
        <taxon>Ascomycota</taxon>
        <taxon>Pezizomycotina</taxon>
        <taxon>Sordariomycetes</taxon>
        <taxon>Sordariomycetidae</taxon>
        <taxon>Ophiostomatales</taxon>
        <taxon>Ophiostomataceae</taxon>
        <taxon>Sporothrix</taxon>
    </lineage>
</organism>
<keyword evidence="2" id="KW-1185">Reference proteome</keyword>
<evidence type="ECO:0008006" key="3">
    <source>
        <dbReference type="Google" id="ProtNLM"/>
    </source>
</evidence>
<dbReference type="Proteomes" id="UP001642406">
    <property type="component" value="Unassembled WGS sequence"/>
</dbReference>
<accession>A0ABP0BLB6</accession>
<dbReference type="SUPFAM" id="SSF53098">
    <property type="entry name" value="Ribonuclease H-like"/>
    <property type="match status" value="1"/>
</dbReference>
<evidence type="ECO:0000313" key="1">
    <source>
        <dbReference type="EMBL" id="CAK7219875.1"/>
    </source>
</evidence>
<dbReference type="InterPro" id="IPR012337">
    <property type="entry name" value="RNaseH-like_sf"/>
</dbReference>
<name>A0ABP0BLB6_9PEZI</name>
<evidence type="ECO:0000313" key="2">
    <source>
        <dbReference type="Proteomes" id="UP001642406"/>
    </source>
</evidence>
<protein>
    <recommendedName>
        <fullName evidence="3">3'-5' exonuclease domain-containing protein</fullName>
    </recommendedName>
</protein>
<comment type="caution">
    <text evidence="1">The sequence shown here is derived from an EMBL/GenBank/DDBJ whole genome shotgun (WGS) entry which is preliminary data.</text>
</comment>
<sequence>MTLIASDDAVFVPGPIVTVSDPGQLRAFLVTMCSTTLVYVQLHGHRLSRHGDLSLIAVRCYPHKEIHVIDVQALGAETFTTKSVFGLTLQSIFENPRLRKCFWDVRDAADALWAHHNVRLQGVIDLQLFENSCRHCPGTQRNESLTYVRSLETAIGQDLQLPPEELIYNSRLRRTITSRLPSTAFKLRPLDTDTVEYCAYGVRYLPSLYLVYIKRVTAVWLPKIKKETARRVTVPMEGTYDPESPSKALGPWGSGKAKKAGLFFR</sequence>
<dbReference type="PANTHER" id="PTHR43040">
    <property type="entry name" value="RIBONUCLEASE D"/>
    <property type="match status" value="1"/>
</dbReference>
<dbReference type="Gene3D" id="3.30.420.10">
    <property type="entry name" value="Ribonuclease H-like superfamily/Ribonuclease H"/>
    <property type="match status" value="1"/>
</dbReference>
<dbReference type="EMBL" id="CAWUHC010000028">
    <property type="protein sequence ID" value="CAK7219875.1"/>
    <property type="molecule type" value="Genomic_DNA"/>
</dbReference>
<reference evidence="1 2" key="1">
    <citation type="submission" date="2024-01" db="EMBL/GenBank/DDBJ databases">
        <authorList>
            <person name="Allen C."/>
            <person name="Tagirdzhanova G."/>
        </authorList>
    </citation>
    <scope>NUCLEOTIDE SEQUENCE [LARGE SCALE GENOMIC DNA]</scope>
</reference>
<dbReference type="InterPro" id="IPR036397">
    <property type="entry name" value="RNaseH_sf"/>
</dbReference>
<proteinExistence type="predicted"/>
<dbReference type="PANTHER" id="PTHR43040:SF1">
    <property type="entry name" value="RIBONUCLEASE D"/>
    <property type="match status" value="1"/>
</dbReference>